<keyword evidence="5 7" id="KW-1133">Transmembrane helix</keyword>
<comment type="subcellular location">
    <subcellularLocation>
        <location evidence="1">Cell membrane</location>
        <topology evidence="1">Multi-pass membrane protein</topology>
    </subcellularLocation>
</comment>
<feature type="transmembrane region" description="Helical" evidence="7">
    <location>
        <begin position="112"/>
        <end position="136"/>
    </location>
</feature>
<dbReference type="GO" id="GO:0005886">
    <property type="term" value="C:plasma membrane"/>
    <property type="evidence" value="ECO:0007669"/>
    <property type="project" value="UniProtKB-SubCell"/>
</dbReference>
<evidence type="ECO:0000256" key="3">
    <source>
        <dbReference type="ARBA" id="ARBA00022475"/>
    </source>
</evidence>
<dbReference type="PANTHER" id="PTHR33452:SF7">
    <property type="entry name" value="DOXX FAMILY PROTEIN"/>
    <property type="match status" value="1"/>
</dbReference>
<sequence>MKPNASWQSGLGLLALRLFAAYEFFESGLEKWKGENWFADIHNQFPFPISLLPDSLNWQMAMFAELALPVLLVVGLAARLSALGLMIVTWVAWVSVHAGAGYNVCDNGYKMALIYLVVLFPILLQGAGGFSLDALVKKYVLKK</sequence>
<protein>
    <submittedName>
        <fullName evidence="8">DoxX family protein</fullName>
    </submittedName>
</protein>
<evidence type="ECO:0000256" key="4">
    <source>
        <dbReference type="ARBA" id="ARBA00022692"/>
    </source>
</evidence>
<keyword evidence="6 7" id="KW-0472">Membrane</keyword>
<gene>
    <name evidence="8" type="ORF">L4H06_01610</name>
</gene>
<reference evidence="8" key="1">
    <citation type="submission" date="2022-01" db="EMBL/GenBank/DDBJ databases">
        <title>Neisseria sp. ZJ104.</title>
        <authorList>
            <person name="Yang C."/>
        </authorList>
    </citation>
    <scope>NUCLEOTIDE SEQUENCE</scope>
    <source>
        <strain evidence="8">ZJ104</strain>
    </source>
</reference>
<comment type="similarity">
    <text evidence="2">Belongs to the DoxX family.</text>
</comment>
<dbReference type="PANTHER" id="PTHR33452">
    <property type="entry name" value="OXIDOREDUCTASE CATD-RELATED"/>
    <property type="match status" value="1"/>
</dbReference>
<dbReference type="RefSeq" id="WP_237092283.1">
    <property type="nucleotide sequence ID" value="NZ_JAKKDL010000002.1"/>
</dbReference>
<evidence type="ECO:0000256" key="5">
    <source>
        <dbReference type="ARBA" id="ARBA00022989"/>
    </source>
</evidence>
<evidence type="ECO:0000256" key="1">
    <source>
        <dbReference type="ARBA" id="ARBA00004651"/>
    </source>
</evidence>
<evidence type="ECO:0000256" key="7">
    <source>
        <dbReference type="SAM" id="Phobius"/>
    </source>
</evidence>
<evidence type="ECO:0000313" key="8">
    <source>
        <dbReference type="EMBL" id="MCF7528938.1"/>
    </source>
</evidence>
<organism evidence="8 9">
    <name type="scientific">Neisseria lisongii</name>
    <dbReference type="NCBI Taxonomy" id="2912188"/>
    <lineage>
        <taxon>Bacteria</taxon>
        <taxon>Pseudomonadati</taxon>
        <taxon>Pseudomonadota</taxon>
        <taxon>Betaproteobacteria</taxon>
        <taxon>Neisseriales</taxon>
        <taxon>Neisseriaceae</taxon>
        <taxon>Neisseria</taxon>
    </lineage>
</organism>
<dbReference type="AlphaFoldDB" id="A0AAW5ANB9"/>
<dbReference type="InterPro" id="IPR051907">
    <property type="entry name" value="DoxX-like_oxidoreductase"/>
</dbReference>
<keyword evidence="3" id="KW-1003">Cell membrane</keyword>
<comment type="caution">
    <text evidence="8">The sequence shown here is derived from an EMBL/GenBank/DDBJ whole genome shotgun (WGS) entry which is preliminary data.</text>
</comment>
<evidence type="ECO:0000256" key="2">
    <source>
        <dbReference type="ARBA" id="ARBA00006679"/>
    </source>
</evidence>
<keyword evidence="4 7" id="KW-0812">Transmembrane</keyword>
<accession>A0AAW5ANB9</accession>
<proteinExistence type="inferred from homology"/>
<name>A0AAW5ANB9_9NEIS</name>
<dbReference type="Proteomes" id="UP001201397">
    <property type="component" value="Unassembled WGS sequence"/>
</dbReference>
<evidence type="ECO:0000313" key="9">
    <source>
        <dbReference type="Proteomes" id="UP001201397"/>
    </source>
</evidence>
<dbReference type="InterPro" id="IPR032808">
    <property type="entry name" value="DoxX"/>
</dbReference>
<dbReference type="Pfam" id="PF07681">
    <property type="entry name" value="DoxX"/>
    <property type="match status" value="1"/>
</dbReference>
<dbReference type="EMBL" id="JAKKDL010000002">
    <property type="protein sequence ID" value="MCF7528938.1"/>
    <property type="molecule type" value="Genomic_DNA"/>
</dbReference>
<evidence type="ECO:0000256" key="6">
    <source>
        <dbReference type="ARBA" id="ARBA00023136"/>
    </source>
</evidence>